<comment type="caution">
    <text evidence="1">The sequence shown here is derived from an EMBL/GenBank/DDBJ whole genome shotgun (WGS) entry which is preliminary data.</text>
</comment>
<reference evidence="2" key="1">
    <citation type="journal article" date="2018" name="Gigascience">
        <title>Genome assembly of the Pink Ipe (Handroanthus impetiginosus, Bignoniaceae), a highly valued, ecologically keystone Neotropical timber forest tree.</title>
        <authorList>
            <person name="Silva-Junior O.B."/>
            <person name="Grattapaglia D."/>
            <person name="Novaes E."/>
            <person name="Collevatti R.G."/>
        </authorList>
    </citation>
    <scope>NUCLEOTIDE SEQUENCE [LARGE SCALE GENOMIC DNA]</scope>
    <source>
        <strain evidence="2">cv. UFG-1</strain>
    </source>
</reference>
<dbReference type="EMBL" id="NKXS01002982">
    <property type="protein sequence ID" value="PIN11270.1"/>
    <property type="molecule type" value="Genomic_DNA"/>
</dbReference>
<sequence>MELISKISKKHIVCGVPQLNFVKDKICIACQKVKQTKMPFKAKNVVSTSRPLTFLVQ</sequence>
<keyword evidence="2" id="KW-1185">Reference proteome</keyword>
<dbReference type="OrthoDB" id="1716327at2759"/>
<organism evidence="1 2">
    <name type="scientific">Handroanthus impetiginosus</name>
    <dbReference type="NCBI Taxonomy" id="429701"/>
    <lineage>
        <taxon>Eukaryota</taxon>
        <taxon>Viridiplantae</taxon>
        <taxon>Streptophyta</taxon>
        <taxon>Embryophyta</taxon>
        <taxon>Tracheophyta</taxon>
        <taxon>Spermatophyta</taxon>
        <taxon>Magnoliopsida</taxon>
        <taxon>eudicotyledons</taxon>
        <taxon>Gunneridae</taxon>
        <taxon>Pentapetalae</taxon>
        <taxon>asterids</taxon>
        <taxon>lamiids</taxon>
        <taxon>Lamiales</taxon>
        <taxon>Bignoniaceae</taxon>
        <taxon>Crescentiina</taxon>
        <taxon>Tabebuia alliance</taxon>
        <taxon>Handroanthus</taxon>
    </lineage>
</organism>
<dbReference type="AlphaFoldDB" id="A0A2G9H1V0"/>
<evidence type="ECO:0000313" key="1">
    <source>
        <dbReference type="EMBL" id="PIN11270.1"/>
    </source>
</evidence>
<dbReference type="Proteomes" id="UP000231279">
    <property type="component" value="Unassembled WGS sequence"/>
</dbReference>
<proteinExistence type="predicted"/>
<accession>A0A2G9H1V0</accession>
<gene>
    <name evidence="1" type="ORF">CDL12_16131</name>
</gene>
<evidence type="ECO:0000313" key="2">
    <source>
        <dbReference type="Proteomes" id="UP000231279"/>
    </source>
</evidence>
<protein>
    <submittedName>
        <fullName evidence="1">Uncharacterized protein</fullName>
    </submittedName>
</protein>
<name>A0A2G9H1V0_9LAMI</name>